<evidence type="ECO:0000259" key="2">
    <source>
        <dbReference type="Pfam" id="PF00350"/>
    </source>
</evidence>
<dbReference type="Pfam" id="PF00350">
    <property type="entry name" value="Dynamin_N"/>
    <property type="match status" value="1"/>
</dbReference>
<dbReference type="PANTHER" id="PTHR43681:SF1">
    <property type="entry name" value="SARCALUMENIN"/>
    <property type="match status" value="1"/>
</dbReference>
<dbReference type="SUPFAM" id="SSF51391">
    <property type="entry name" value="Thiamin phosphate synthase"/>
    <property type="match status" value="1"/>
</dbReference>
<reference evidence="3 4" key="1">
    <citation type="journal article" date="2019" name="Genome Biol. Evol.">
        <title>The Rhododendron genome and chromosomal organization provide insight into shared whole-genome duplications across the heath family (Ericaceae).</title>
        <authorList>
            <person name="Soza V.L."/>
            <person name="Lindsley D."/>
            <person name="Waalkes A."/>
            <person name="Ramage E."/>
            <person name="Patwardhan R.P."/>
            <person name="Burton J.N."/>
            <person name="Adey A."/>
            <person name="Kumar A."/>
            <person name="Qiu R."/>
            <person name="Shendure J."/>
            <person name="Hall B."/>
        </authorList>
    </citation>
    <scope>NUCLEOTIDE SEQUENCE [LARGE SCALE GENOMIC DNA]</scope>
    <source>
        <strain evidence="3">RSF 1966-606</strain>
    </source>
</reference>
<dbReference type="AlphaFoldDB" id="A0A6A4M1F0"/>
<keyword evidence="4" id="KW-1185">Reference proteome</keyword>
<proteinExistence type="predicted"/>
<dbReference type="Gene3D" id="3.40.50.300">
    <property type="entry name" value="P-loop containing nucleotide triphosphate hydrolases"/>
    <property type="match status" value="1"/>
</dbReference>
<dbReference type="EMBL" id="QEFC01001002">
    <property type="protein sequence ID" value="KAE9460607.1"/>
    <property type="molecule type" value="Genomic_DNA"/>
</dbReference>
<dbReference type="InterPro" id="IPR013785">
    <property type="entry name" value="Aldolase_TIM"/>
</dbReference>
<comment type="caution">
    <text evidence="3">The sequence shown here is derived from an EMBL/GenBank/DDBJ whole genome shotgun (WGS) entry which is preliminary data.</text>
</comment>
<gene>
    <name evidence="3" type="ORF">C3L33_07501</name>
</gene>
<dbReference type="SUPFAM" id="SSF52540">
    <property type="entry name" value="P-loop containing nucleoside triphosphate hydrolases"/>
    <property type="match status" value="1"/>
</dbReference>
<feature type="domain" description="Dynamin N-terminal" evidence="2">
    <location>
        <begin position="451"/>
        <end position="618"/>
    </location>
</feature>
<sequence>MVTSLSHSTTPTLVHSLFSTPPLFSLSPLSGFRPHPTNLSVTSLRTNNTTSLNALNPDPRTLFPGGIGLDAVDEAVSGRVGIVVLDGGVGTGGRLYEAACLLKSVIRDRAYFMVSERVDIAAAVNASGVVLSDQGLPTIVARNTMIDARSESVVLPLVAKNVQTPVAALNASNSEGADFLIYGSNGGTHAEEPGSSVWETVKVPIFVMIASFGFDPISVEAKNLLKSGASGLVVSLGELKVLTDEVMSKLFTTVHGSKNRGQGTYRGSDKLKTLKVDNGFPGRKKVAGFVKLEDRERQLVETEKMVLLEVISVIQGAVPLMKEVSLLIDAVSQLDEPFLLVIVVIVQELMETPQTFFAEVLTPHASLVYVSVLLRLPVQGATKAVDLRHRSGWRLGTGLALAVFAFLLKRERGRSTPSGEGGGRTLKWGERTGEASLSVCKRKNVYGTLEFGEFNSGKSTVINALLGEKYLKDGVVPTTNEITFLRYSELESSEQQRCERHPDGQLICYLPASILKEVSLSIFSCPARVVGLEWERELESERDKEKGGKVMLKDMIIVDTPGTNVILQRQQRLTEEFVPRADLLLFVISADRPLTESEVAFLRYTQQWKKKVMFVLNKSDIFRNPNELEEAVAFVKENTQKLLNTEHVTLYPVSARSALEAKLSASCRTQKESEKLSITEPLWRTSSFGELEKFLYSFLDGSTSTGIERMKLKLETPIGIAEQLLCACQKIVNEKCQHAKQDLMAVNEVVDSVKEYAMKMESSGISWKRQTLSLIDSAQARIIKVIESTLQLSNLDRVASYAFKEKAAPMAATSSVQNDIIGPALSDAQKLLREYMTWLQSTNAREGKLYMESFEKRWPSLVDQQKLVQLHTRDFLAGNYEQSVKVIENFSAAAASKLFEQEIREIFLGTFGGLGAAGLSASLLTSVLPTTIEDLLALGLCSAGGFLAISNFPARRQRAIDKVKRTADALALEMEEAMQKDLFEATQNLENFVKLIGKPYQDSAQSRLDGLLKMQENLTDVEKKLKTLQIEIQNLHISQ</sequence>
<evidence type="ECO:0000313" key="3">
    <source>
        <dbReference type="EMBL" id="KAE9460607.1"/>
    </source>
</evidence>
<dbReference type="InterPro" id="IPR036206">
    <property type="entry name" value="ThiamineP_synth_sf"/>
</dbReference>
<dbReference type="InterPro" id="IPR051943">
    <property type="entry name" value="TRAFAC_Dynamin-like_GTPase"/>
</dbReference>
<dbReference type="PANTHER" id="PTHR43681">
    <property type="entry name" value="TRANSMEMBRANE GTPASE FZO"/>
    <property type="match status" value="1"/>
</dbReference>
<protein>
    <recommendedName>
        <fullName evidence="2">Dynamin N-terminal domain-containing protein</fullName>
    </recommendedName>
</protein>
<dbReference type="GO" id="GO:0010027">
    <property type="term" value="P:thylakoid membrane organization"/>
    <property type="evidence" value="ECO:0007669"/>
    <property type="project" value="TreeGrafter"/>
</dbReference>
<dbReference type="Gene3D" id="3.20.20.70">
    <property type="entry name" value="Aldolase class I"/>
    <property type="match status" value="1"/>
</dbReference>
<dbReference type="Proteomes" id="UP000428333">
    <property type="component" value="Linkage Group LG04"/>
</dbReference>
<dbReference type="GO" id="GO:0031969">
    <property type="term" value="C:chloroplast membrane"/>
    <property type="evidence" value="ECO:0007669"/>
    <property type="project" value="TreeGrafter"/>
</dbReference>
<evidence type="ECO:0000256" key="1">
    <source>
        <dbReference type="SAM" id="Coils"/>
    </source>
</evidence>
<dbReference type="OrthoDB" id="422720at2759"/>
<dbReference type="InterPro" id="IPR027417">
    <property type="entry name" value="P-loop_NTPase"/>
</dbReference>
<keyword evidence="1" id="KW-0175">Coiled coil</keyword>
<accession>A0A6A4M1F0</accession>
<feature type="non-terminal residue" evidence="3">
    <location>
        <position position="1"/>
    </location>
</feature>
<dbReference type="CDD" id="cd09912">
    <property type="entry name" value="DLP_2"/>
    <property type="match status" value="1"/>
</dbReference>
<feature type="coiled-coil region" evidence="1">
    <location>
        <begin position="1011"/>
        <end position="1038"/>
    </location>
</feature>
<name>A0A6A4M1F0_9ERIC</name>
<evidence type="ECO:0000313" key="4">
    <source>
        <dbReference type="Proteomes" id="UP000428333"/>
    </source>
</evidence>
<organism evidence="3 4">
    <name type="scientific">Rhododendron williamsianum</name>
    <dbReference type="NCBI Taxonomy" id="262921"/>
    <lineage>
        <taxon>Eukaryota</taxon>
        <taxon>Viridiplantae</taxon>
        <taxon>Streptophyta</taxon>
        <taxon>Embryophyta</taxon>
        <taxon>Tracheophyta</taxon>
        <taxon>Spermatophyta</taxon>
        <taxon>Magnoliopsida</taxon>
        <taxon>eudicotyledons</taxon>
        <taxon>Gunneridae</taxon>
        <taxon>Pentapetalae</taxon>
        <taxon>asterids</taxon>
        <taxon>Ericales</taxon>
        <taxon>Ericaceae</taxon>
        <taxon>Ericoideae</taxon>
        <taxon>Rhodoreae</taxon>
        <taxon>Rhododendron</taxon>
    </lineage>
</organism>
<dbReference type="InterPro" id="IPR045063">
    <property type="entry name" value="Dynamin_N"/>
</dbReference>